<evidence type="ECO:0000313" key="2">
    <source>
        <dbReference type="EMBL" id="KRG01063.1"/>
    </source>
</evidence>
<protein>
    <submittedName>
        <fullName evidence="2">Uncharacterized protein</fullName>
    </submittedName>
</protein>
<dbReference type="InParanoid" id="A0A0Q9X9C8"/>
<keyword evidence="1" id="KW-0812">Transmembrane</keyword>
<keyword evidence="1" id="KW-0472">Membrane</keyword>
<gene>
    <name evidence="2" type="primary">Dmoj\GI26660</name>
    <name evidence="2" type="ORF">Dmoj_GI26660</name>
</gene>
<evidence type="ECO:0000256" key="1">
    <source>
        <dbReference type="SAM" id="Phobius"/>
    </source>
</evidence>
<reference evidence="2 3" key="1">
    <citation type="journal article" date="2007" name="Nature">
        <title>Evolution of genes and genomes on the Drosophila phylogeny.</title>
        <authorList>
            <consortium name="Drosophila 12 Genomes Consortium"/>
            <person name="Clark A.G."/>
            <person name="Eisen M.B."/>
            <person name="Smith D.R."/>
            <person name="Bergman C.M."/>
            <person name="Oliver B."/>
            <person name="Markow T.A."/>
            <person name="Kaufman T.C."/>
            <person name="Kellis M."/>
            <person name="Gelbart W."/>
            <person name="Iyer V.N."/>
            <person name="Pollard D.A."/>
            <person name="Sackton T.B."/>
            <person name="Larracuente A.M."/>
            <person name="Singh N.D."/>
            <person name="Abad J.P."/>
            <person name="Abt D.N."/>
            <person name="Adryan B."/>
            <person name="Aguade M."/>
            <person name="Akashi H."/>
            <person name="Anderson W.W."/>
            <person name="Aquadro C.F."/>
            <person name="Ardell D.H."/>
            <person name="Arguello R."/>
            <person name="Artieri C.G."/>
            <person name="Barbash D.A."/>
            <person name="Barker D."/>
            <person name="Barsanti P."/>
            <person name="Batterham P."/>
            <person name="Batzoglou S."/>
            <person name="Begun D."/>
            <person name="Bhutkar A."/>
            <person name="Blanco E."/>
            <person name="Bosak S.A."/>
            <person name="Bradley R.K."/>
            <person name="Brand A.D."/>
            <person name="Brent M.R."/>
            <person name="Brooks A.N."/>
            <person name="Brown R.H."/>
            <person name="Butlin R.K."/>
            <person name="Caggese C."/>
            <person name="Calvi B.R."/>
            <person name="Bernardo de Carvalho A."/>
            <person name="Caspi A."/>
            <person name="Castrezana S."/>
            <person name="Celniker S.E."/>
            <person name="Chang J.L."/>
            <person name="Chapple C."/>
            <person name="Chatterji S."/>
            <person name="Chinwalla A."/>
            <person name="Civetta A."/>
            <person name="Clifton S.W."/>
            <person name="Comeron J.M."/>
            <person name="Costello J.C."/>
            <person name="Coyne J.A."/>
            <person name="Daub J."/>
            <person name="David R.G."/>
            <person name="Delcher A.L."/>
            <person name="Delehaunty K."/>
            <person name="Do C.B."/>
            <person name="Ebling H."/>
            <person name="Edwards K."/>
            <person name="Eickbush T."/>
            <person name="Evans J.D."/>
            <person name="Filipski A."/>
            <person name="Findeiss S."/>
            <person name="Freyhult E."/>
            <person name="Fulton L."/>
            <person name="Fulton R."/>
            <person name="Garcia A.C."/>
            <person name="Gardiner A."/>
            <person name="Garfield D.A."/>
            <person name="Garvin B.E."/>
            <person name="Gibson G."/>
            <person name="Gilbert D."/>
            <person name="Gnerre S."/>
            <person name="Godfrey J."/>
            <person name="Good R."/>
            <person name="Gotea V."/>
            <person name="Gravely B."/>
            <person name="Greenberg A.J."/>
            <person name="Griffiths-Jones S."/>
            <person name="Gross S."/>
            <person name="Guigo R."/>
            <person name="Gustafson E.A."/>
            <person name="Haerty W."/>
            <person name="Hahn M.W."/>
            <person name="Halligan D.L."/>
            <person name="Halpern A.L."/>
            <person name="Halter G.M."/>
            <person name="Han M.V."/>
            <person name="Heger A."/>
            <person name="Hillier L."/>
            <person name="Hinrichs A.S."/>
            <person name="Holmes I."/>
            <person name="Hoskins R.A."/>
            <person name="Hubisz M.J."/>
            <person name="Hultmark D."/>
            <person name="Huntley M.A."/>
            <person name="Jaffe D.B."/>
            <person name="Jagadeeshan S."/>
            <person name="Jeck W.R."/>
            <person name="Johnson J."/>
            <person name="Jones C.D."/>
            <person name="Jordan W.C."/>
            <person name="Karpen G.H."/>
            <person name="Kataoka E."/>
            <person name="Keightley P.D."/>
            <person name="Kheradpour P."/>
            <person name="Kirkness E.F."/>
            <person name="Koerich L.B."/>
            <person name="Kristiansen K."/>
            <person name="Kudrna D."/>
            <person name="Kulathinal R.J."/>
            <person name="Kumar S."/>
            <person name="Kwok R."/>
            <person name="Lander E."/>
            <person name="Langley C.H."/>
            <person name="Lapoint R."/>
            <person name="Lazzaro B.P."/>
            <person name="Lee S.J."/>
            <person name="Levesque L."/>
            <person name="Li R."/>
            <person name="Lin C.F."/>
            <person name="Lin M.F."/>
            <person name="Lindblad-Toh K."/>
            <person name="Llopart A."/>
            <person name="Long M."/>
            <person name="Low L."/>
            <person name="Lozovsky E."/>
            <person name="Lu J."/>
            <person name="Luo M."/>
            <person name="Machado C.A."/>
            <person name="Makalowski W."/>
            <person name="Marzo M."/>
            <person name="Matsuda M."/>
            <person name="Matzkin L."/>
            <person name="McAllister B."/>
            <person name="McBride C.S."/>
            <person name="McKernan B."/>
            <person name="McKernan K."/>
            <person name="Mendez-Lago M."/>
            <person name="Minx P."/>
            <person name="Mollenhauer M.U."/>
            <person name="Montooth K."/>
            <person name="Mount S.M."/>
            <person name="Mu X."/>
            <person name="Myers E."/>
            <person name="Negre B."/>
            <person name="Newfeld S."/>
            <person name="Nielsen R."/>
            <person name="Noor M.A."/>
            <person name="O'Grady P."/>
            <person name="Pachter L."/>
            <person name="Papaceit M."/>
            <person name="Parisi M.J."/>
            <person name="Parisi M."/>
            <person name="Parts L."/>
            <person name="Pedersen J.S."/>
            <person name="Pesole G."/>
            <person name="Phillippy A.M."/>
            <person name="Ponting C.P."/>
            <person name="Pop M."/>
            <person name="Porcelli D."/>
            <person name="Powell J.R."/>
            <person name="Prohaska S."/>
            <person name="Pruitt K."/>
            <person name="Puig M."/>
            <person name="Quesneville H."/>
            <person name="Ram K.R."/>
            <person name="Rand D."/>
            <person name="Rasmussen M.D."/>
            <person name="Reed L.K."/>
            <person name="Reenan R."/>
            <person name="Reily A."/>
            <person name="Remington K.A."/>
            <person name="Rieger T.T."/>
            <person name="Ritchie M.G."/>
            <person name="Robin C."/>
            <person name="Rogers Y.H."/>
            <person name="Rohde C."/>
            <person name="Rozas J."/>
            <person name="Rubenfield M.J."/>
            <person name="Ruiz A."/>
            <person name="Russo S."/>
            <person name="Salzberg S.L."/>
            <person name="Sanchez-Gracia A."/>
            <person name="Saranga D.J."/>
            <person name="Sato H."/>
            <person name="Schaeffer S.W."/>
            <person name="Schatz M.C."/>
            <person name="Schlenke T."/>
            <person name="Schwartz R."/>
            <person name="Segarra C."/>
            <person name="Singh R.S."/>
            <person name="Sirot L."/>
            <person name="Sirota M."/>
            <person name="Sisneros N.B."/>
            <person name="Smith C.D."/>
            <person name="Smith T.F."/>
            <person name="Spieth J."/>
            <person name="Stage D.E."/>
            <person name="Stark A."/>
            <person name="Stephan W."/>
            <person name="Strausberg R.L."/>
            <person name="Strempel S."/>
            <person name="Sturgill D."/>
            <person name="Sutton G."/>
            <person name="Sutton G.G."/>
            <person name="Tao W."/>
            <person name="Teichmann S."/>
            <person name="Tobari Y.N."/>
            <person name="Tomimura Y."/>
            <person name="Tsolas J.M."/>
            <person name="Valente V.L."/>
            <person name="Venter E."/>
            <person name="Venter J.C."/>
            <person name="Vicario S."/>
            <person name="Vieira F.G."/>
            <person name="Vilella A.J."/>
            <person name="Villasante A."/>
            <person name="Walenz B."/>
            <person name="Wang J."/>
            <person name="Wasserman M."/>
            <person name="Watts T."/>
            <person name="Wilson D."/>
            <person name="Wilson R.K."/>
            <person name="Wing R.A."/>
            <person name="Wolfner M.F."/>
            <person name="Wong A."/>
            <person name="Wong G.K."/>
            <person name="Wu C.I."/>
            <person name="Wu G."/>
            <person name="Yamamoto D."/>
            <person name="Yang H.P."/>
            <person name="Yang S.P."/>
            <person name="Yorke J.A."/>
            <person name="Yoshida K."/>
            <person name="Zdobnov E."/>
            <person name="Zhang P."/>
            <person name="Zhang Y."/>
            <person name="Zimin A.V."/>
            <person name="Baldwin J."/>
            <person name="Abdouelleil A."/>
            <person name="Abdulkadir J."/>
            <person name="Abebe A."/>
            <person name="Abera B."/>
            <person name="Abreu J."/>
            <person name="Acer S.C."/>
            <person name="Aftuck L."/>
            <person name="Alexander A."/>
            <person name="An P."/>
            <person name="Anderson E."/>
            <person name="Anderson S."/>
            <person name="Arachi H."/>
            <person name="Azer M."/>
            <person name="Bachantsang P."/>
            <person name="Barry A."/>
            <person name="Bayul T."/>
            <person name="Berlin A."/>
            <person name="Bessette D."/>
            <person name="Bloom T."/>
            <person name="Blye J."/>
            <person name="Boguslavskiy L."/>
            <person name="Bonnet C."/>
            <person name="Boukhgalter B."/>
            <person name="Bourzgui I."/>
            <person name="Brown A."/>
            <person name="Cahill P."/>
            <person name="Channer S."/>
            <person name="Cheshatsang Y."/>
            <person name="Chuda L."/>
            <person name="Citroen M."/>
            <person name="Collymore A."/>
            <person name="Cooke P."/>
            <person name="Costello M."/>
            <person name="D'Aco K."/>
            <person name="Daza R."/>
            <person name="De Haan G."/>
            <person name="DeGray S."/>
            <person name="DeMaso C."/>
            <person name="Dhargay N."/>
            <person name="Dooley K."/>
            <person name="Dooley E."/>
            <person name="Doricent M."/>
            <person name="Dorje P."/>
            <person name="Dorjee K."/>
            <person name="Dupes A."/>
            <person name="Elong R."/>
            <person name="Falk J."/>
            <person name="Farina A."/>
            <person name="Faro S."/>
            <person name="Ferguson D."/>
            <person name="Fisher S."/>
            <person name="Foley C.D."/>
            <person name="Franke A."/>
            <person name="Friedrich D."/>
            <person name="Gadbois L."/>
            <person name="Gearin G."/>
            <person name="Gearin C.R."/>
            <person name="Giannoukos G."/>
            <person name="Goode T."/>
            <person name="Graham J."/>
            <person name="Grandbois E."/>
            <person name="Grewal S."/>
            <person name="Gyaltsen K."/>
            <person name="Hafez N."/>
            <person name="Hagos B."/>
            <person name="Hall J."/>
            <person name="Henson C."/>
            <person name="Hollinger A."/>
            <person name="Honan T."/>
            <person name="Huard M.D."/>
            <person name="Hughes L."/>
            <person name="Hurhula B."/>
            <person name="Husby M.E."/>
            <person name="Kamat A."/>
            <person name="Kanga B."/>
            <person name="Kashin S."/>
            <person name="Khazanovich D."/>
            <person name="Kisner P."/>
            <person name="Lance K."/>
            <person name="Lara M."/>
            <person name="Lee W."/>
            <person name="Lennon N."/>
            <person name="Letendre F."/>
            <person name="LeVine R."/>
            <person name="Lipovsky A."/>
            <person name="Liu X."/>
            <person name="Liu J."/>
            <person name="Liu S."/>
            <person name="Lokyitsang T."/>
            <person name="Lokyitsang Y."/>
            <person name="Lubonja R."/>
            <person name="Lui A."/>
            <person name="MacDonald P."/>
            <person name="Magnisalis V."/>
            <person name="Maru K."/>
            <person name="Matthews C."/>
            <person name="McCusker W."/>
            <person name="McDonough S."/>
            <person name="Mehta T."/>
            <person name="Meldrim J."/>
            <person name="Meneus L."/>
            <person name="Mihai O."/>
            <person name="Mihalev A."/>
            <person name="Mihova T."/>
            <person name="Mittelman R."/>
            <person name="Mlenga V."/>
            <person name="Montmayeur A."/>
            <person name="Mulrain L."/>
            <person name="Navidi A."/>
            <person name="Naylor J."/>
            <person name="Negash T."/>
            <person name="Nguyen T."/>
            <person name="Nguyen N."/>
            <person name="Nicol R."/>
            <person name="Norbu C."/>
            <person name="Norbu N."/>
            <person name="Novod N."/>
            <person name="O'Neill B."/>
            <person name="Osman S."/>
            <person name="Markiewicz E."/>
            <person name="Oyono O.L."/>
            <person name="Patti C."/>
            <person name="Phunkhang P."/>
            <person name="Pierre F."/>
            <person name="Priest M."/>
            <person name="Raghuraman S."/>
            <person name="Rege F."/>
            <person name="Reyes R."/>
            <person name="Rise C."/>
            <person name="Rogov P."/>
            <person name="Ross K."/>
            <person name="Ryan E."/>
            <person name="Settipalli S."/>
            <person name="Shea T."/>
            <person name="Sherpa N."/>
            <person name="Shi L."/>
            <person name="Shih D."/>
            <person name="Sparrow T."/>
            <person name="Spaulding J."/>
            <person name="Stalker J."/>
            <person name="Stange-Thomann N."/>
            <person name="Stavropoulos S."/>
            <person name="Stone C."/>
            <person name="Strader C."/>
            <person name="Tesfaye S."/>
            <person name="Thomson T."/>
            <person name="Thoulutsang Y."/>
            <person name="Thoulutsang D."/>
            <person name="Topham K."/>
            <person name="Topping I."/>
            <person name="Tsamla T."/>
            <person name="Vassiliev H."/>
            <person name="Vo A."/>
            <person name="Wangchuk T."/>
            <person name="Wangdi T."/>
            <person name="Weiand M."/>
            <person name="Wilkinson J."/>
            <person name="Wilson A."/>
            <person name="Yadav S."/>
            <person name="Young G."/>
            <person name="Yu Q."/>
            <person name="Zembek L."/>
            <person name="Zhong D."/>
            <person name="Zimmer A."/>
            <person name="Zwirko Z."/>
            <person name="Jaffe D.B."/>
            <person name="Alvarez P."/>
            <person name="Brockman W."/>
            <person name="Butler J."/>
            <person name="Chin C."/>
            <person name="Gnerre S."/>
            <person name="Grabherr M."/>
            <person name="Kleber M."/>
            <person name="Mauceli E."/>
            <person name="MacCallum I."/>
        </authorList>
    </citation>
    <scope>NUCLEOTIDE SEQUENCE [LARGE SCALE GENOMIC DNA]</scope>
    <source>
        <strain evidence="3">Tucson 15081-1352.22</strain>
    </source>
</reference>
<evidence type="ECO:0000313" key="3">
    <source>
        <dbReference type="Proteomes" id="UP000009192"/>
    </source>
</evidence>
<keyword evidence="3" id="KW-1185">Reference proteome</keyword>
<dbReference type="EMBL" id="CH933806">
    <property type="protein sequence ID" value="KRG01063.1"/>
    <property type="molecule type" value="Genomic_DNA"/>
</dbReference>
<dbReference type="KEGG" id="dmo:Dmoj_GI26660"/>
<feature type="transmembrane region" description="Helical" evidence="1">
    <location>
        <begin position="77"/>
        <end position="109"/>
    </location>
</feature>
<feature type="transmembrane region" description="Helical" evidence="1">
    <location>
        <begin position="115"/>
        <end position="148"/>
    </location>
</feature>
<dbReference type="AlphaFoldDB" id="A0A0Q9X9C8"/>
<dbReference type="OrthoDB" id="7871178at2759"/>
<proteinExistence type="predicted"/>
<keyword evidence="1" id="KW-1133">Transmembrane helix</keyword>
<feature type="transmembrane region" description="Helical" evidence="1">
    <location>
        <begin position="51"/>
        <end position="70"/>
    </location>
</feature>
<name>A0A0Q9X9C8_DROMO</name>
<accession>A0A0Q9X9C8</accession>
<organism evidence="2 3">
    <name type="scientific">Drosophila mojavensis</name>
    <name type="common">Fruit fly</name>
    <dbReference type="NCBI Taxonomy" id="7230"/>
    <lineage>
        <taxon>Eukaryota</taxon>
        <taxon>Metazoa</taxon>
        <taxon>Ecdysozoa</taxon>
        <taxon>Arthropoda</taxon>
        <taxon>Hexapoda</taxon>
        <taxon>Insecta</taxon>
        <taxon>Pterygota</taxon>
        <taxon>Neoptera</taxon>
        <taxon>Endopterygota</taxon>
        <taxon>Diptera</taxon>
        <taxon>Brachycera</taxon>
        <taxon>Muscomorpha</taxon>
        <taxon>Ephydroidea</taxon>
        <taxon>Drosophilidae</taxon>
        <taxon>Drosophila</taxon>
    </lineage>
</organism>
<sequence length="154" mass="17552">MKFAFVLFTIQHSSIVVYLANVKKIQNSQQLNLQQNYIMCNDGSCTLRCKALFLAGWSLGHGLLNLIFYLHQYQTSLGLWFMGSGYFIAIAAFSVLSVVGGILMLVAIFKDIKWLFLLGLVLSWGLPVVICYFIYPLVIHIIFTICACRYYKEM</sequence>
<dbReference type="Proteomes" id="UP000009192">
    <property type="component" value="Unassembled WGS sequence"/>
</dbReference>